<dbReference type="OrthoDB" id="408733at2759"/>
<gene>
    <name evidence="8" type="ORF">SPIL2461_LOCUS1133</name>
</gene>
<evidence type="ECO:0000256" key="2">
    <source>
        <dbReference type="ARBA" id="ARBA00009437"/>
    </source>
</evidence>
<dbReference type="SUPFAM" id="SSF46785">
    <property type="entry name" value="Winged helix' DNA-binding domain"/>
    <property type="match status" value="1"/>
</dbReference>
<dbReference type="EMBL" id="CAJNIZ010001091">
    <property type="protein sequence ID" value="CAE7182509.1"/>
    <property type="molecule type" value="Genomic_DNA"/>
</dbReference>
<sequence>MDKLEALKSFVQVVESAGFAAAGRQLGLSRSVVNKHVQRLEDELGAQLLRRSTRSVTLTGTGEGFYRRALSLLADYEDAVNAVRELQDEPTGDLRINAPMSFGTLHLSTLVADFCAANPHLRVELVLNDRFVDPLEEGFDITLRIGEVPVSTSLVVQEIAPSNMVVCASPTYLQTHAEPATLQDLKRHRCLHYGYQASGSNWRLQVAGRIQAVPINCVMWSNNGQVLRDAAIAGNGIVLLPTFIVGDALQNGQLRTVLVDTPPVPTSLLALYPRHRHLSTKVRLFVQALSARFNERPYWDLVS</sequence>
<protein>
    <recommendedName>
        <fullName evidence="3">Probable RuBisCO transcriptional regulator</fullName>
    </recommendedName>
</protein>
<dbReference type="Gene3D" id="3.40.190.290">
    <property type="match status" value="1"/>
</dbReference>
<evidence type="ECO:0000256" key="5">
    <source>
        <dbReference type="ARBA" id="ARBA00023125"/>
    </source>
</evidence>
<dbReference type="Pfam" id="PF00126">
    <property type="entry name" value="HTH_1"/>
    <property type="match status" value="1"/>
</dbReference>
<comment type="similarity">
    <text evidence="2">Belongs to the LysR transcriptional regulatory family.</text>
</comment>
<proteinExistence type="inferred from homology"/>
<evidence type="ECO:0000259" key="7">
    <source>
        <dbReference type="PROSITE" id="PS50931"/>
    </source>
</evidence>
<dbReference type="FunFam" id="3.40.190.290:FF:000001">
    <property type="entry name" value="Transcriptional regulator, LysR family"/>
    <property type="match status" value="1"/>
</dbReference>
<dbReference type="CDD" id="cd08422">
    <property type="entry name" value="PBP2_CrgA_like"/>
    <property type="match status" value="1"/>
</dbReference>
<name>A0A812IYR4_SYMPI</name>
<evidence type="ECO:0000313" key="8">
    <source>
        <dbReference type="EMBL" id="CAE7182509.1"/>
    </source>
</evidence>
<dbReference type="PANTHER" id="PTHR30537">
    <property type="entry name" value="HTH-TYPE TRANSCRIPTIONAL REGULATOR"/>
    <property type="match status" value="1"/>
</dbReference>
<reference evidence="8" key="1">
    <citation type="submission" date="2021-02" db="EMBL/GenBank/DDBJ databases">
        <authorList>
            <person name="Dougan E. K."/>
            <person name="Rhodes N."/>
            <person name="Thang M."/>
            <person name="Chan C."/>
        </authorList>
    </citation>
    <scope>NUCLEOTIDE SEQUENCE</scope>
</reference>
<keyword evidence="6" id="KW-0804">Transcription</keyword>
<dbReference type="GO" id="GO:0043565">
    <property type="term" value="F:sequence-specific DNA binding"/>
    <property type="evidence" value="ECO:0007669"/>
    <property type="project" value="TreeGrafter"/>
</dbReference>
<evidence type="ECO:0000256" key="4">
    <source>
        <dbReference type="ARBA" id="ARBA00023015"/>
    </source>
</evidence>
<accession>A0A812IYR4</accession>
<keyword evidence="5" id="KW-0238">DNA-binding</keyword>
<evidence type="ECO:0000256" key="6">
    <source>
        <dbReference type="ARBA" id="ARBA00023163"/>
    </source>
</evidence>
<dbReference type="InterPro" id="IPR036390">
    <property type="entry name" value="WH_DNA-bd_sf"/>
</dbReference>
<keyword evidence="9" id="KW-1185">Reference proteome</keyword>
<dbReference type="SUPFAM" id="SSF53850">
    <property type="entry name" value="Periplasmic binding protein-like II"/>
    <property type="match status" value="1"/>
</dbReference>
<comment type="function">
    <text evidence="1">Trans-acting transcriptional regulator of RuBisCO genes (rbcL and rbcS) expression.</text>
</comment>
<keyword evidence="4" id="KW-0805">Transcription regulation</keyword>
<dbReference type="GO" id="GO:0006351">
    <property type="term" value="P:DNA-templated transcription"/>
    <property type="evidence" value="ECO:0007669"/>
    <property type="project" value="TreeGrafter"/>
</dbReference>
<dbReference type="PANTHER" id="PTHR30537:SF5">
    <property type="entry name" value="HTH-TYPE TRANSCRIPTIONAL ACTIVATOR TTDR-RELATED"/>
    <property type="match status" value="1"/>
</dbReference>
<dbReference type="Pfam" id="PF03466">
    <property type="entry name" value="LysR_substrate"/>
    <property type="match status" value="1"/>
</dbReference>
<dbReference type="InterPro" id="IPR005119">
    <property type="entry name" value="LysR_subst-bd"/>
</dbReference>
<feature type="domain" description="HTH lysR-type" evidence="7">
    <location>
        <begin position="1"/>
        <end position="59"/>
    </location>
</feature>
<dbReference type="InterPro" id="IPR000847">
    <property type="entry name" value="LysR_HTH_N"/>
</dbReference>
<dbReference type="Gene3D" id="1.10.10.10">
    <property type="entry name" value="Winged helix-like DNA-binding domain superfamily/Winged helix DNA-binding domain"/>
    <property type="match status" value="1"/>
</dbReference>
<dbReference type="PROSITE" id="PS50931">
    <property type="entry name" value="HTH_LYSR"/>
    <property type="match status" value="1"/>
</dbReference>
<dbReference type="Proteomes" id="UP000649617">
    <property type="component" value="Unassembled WGS sequence"/>
</dbReference>
<dbReference type="GO" id="GO:0003700">
    <property type="term" value="F:DNA-binding transcription factor activity"/>
    <property type="evidence" value="ECO:0007669"/>
    <property type="project" value="InterPro"/>
</dbReference>
<dbReference type="FunFam" id="1.10.10.10:FF:000001">
    <property type="entry name" value="LysR family transcriptional regulator"/>
    <property type="match status" value="1"/>
</dbReference>
<evidence type="ECO:0000313" key="9">
    <source>
        <dbReference type="Proteomes" id="UP000649617"/>
    </source>
</evidence>
<comment type="caution">
    <text evidence="8">The sequence shown here is derived from an EMBL/GenBank/DDBJ whole genome shotgun (WGS) entry which is preliminary data.</text>
</comment>
<dbReference type="InterPro" id="IPR036388">
    <property type="entry name" value="WH-like_DNA-bd_sf"/>
</dbReference>
<dbReference type="AlphaFoldDB" id="A0A812IYR4"/>
<organism evidence="8 9">
    <name type="scientific">Symbiodinium pilosum</name>
    <name type="common">Dinoflagellate</name>
    <dbReference type="NCBI Taxonomy" id="2952"/>
    <lineage>
        <taxon>Eukaryota</taxon>
        <taxon>Sar</taxon>
        <taxon>Alveolata</taxon>
        <taxon>Dinophyceae</taxon>
        <taxon>Suessiales</taxon>
        <taxon>Symbiodiniaceae</taxon>
        <taxon>Symbiodinium</taxon>
    </lineage>
</organism>
<dbReference type="InterPro" id="IPR058163">
    <property type="entry name" value="LysR-type_TF_proteobact-type"/>
</dbReference>
<evidence type="ECO:0000256" key="3">
    <source>
        <dbReference type="ARBA" id="ARBA00018907"/>
    </source>
</evidence>
<evidence type="ECO:0000256" key="1">
    <source>
        <dbReference type="ARBA" id="ARBA00003782"/>
    </source>
</evidence>